<dbReference type="PATRIC" id="fig|332950.4.peg.1869"/>
<feature type="domain" description="HTH cro/C1-type" evidence="2">
    <location>
        <begin position="10"/>
        <end position="65"/>
    </location>
</feature>
<dbReference type="PANTHER" id="PTHR46558:SF11">
    <property type="entry name" value="HTH-TYPE TRANSCRIPTIONAL REGULATOR XRE"/>
    <property type="match status" value="1"/>
</dbReference>
<dbReference type="RefSeq" id="WP_069662900.1">
    <property type="nucleotide sequence ID" value="NZ_JBHUJJ010000001.1"/>
</dbReference>
<accession>A0A1E5GYF7</accession>
<dbReference type="SUPFAM" id="SSF47413">
    <property type="entry name" value="lambda repressor-like DNA-binding domains"/>
    <property type="match status" value="1"/>
</dbReference>
<dbReference type="InterPro" id="IPR001387">
    <property type="entry name" value="Cro/C1-type_HTH"/>
</dbReference>
<gene>
    <name evidence="3" type="ORF">BCR25_17800</name>
</gene>
<protein>
    <recommendedName>
        <fullName evidence="2">HTH cro/C1-type domain-containing protein</fullName>
    </recommendedName>
</protein>
<evidence type="ECO:0000256" key="1">
    <source>
        <dbReference type="ARBA" id="ARBA00023125"/>
    </source>
</evidence>
<keyword evidence="1" id="KW-0238">DNA-binding</keyword>
<comment type="caution">
    <text evidence="3">The sequence shown here is derived from an EMBL/GenBank/DDBJ whole genome shotgun (WGS) entry which is preliminary data.</text>
</comment>
<proteinExistence type="predicted"/>
<dbReference type="Proteomes" id="UP000095094">
    <property type="component" value="Unassembled WGS sequence"/>
</dbReference>
<dbReference type="GO" id="GO:0003677">
    <property type="term" value="F:DNA binding"/>
    <property type="evidence" value="ECO:0007669"/>
    <property type="project" value="UniProtKB-KW"/>
</dbReference>
<dbReference type="PANTHER" id="PTHR46558">
    <property type="entry name" value="TRACRIPTIONAL REGULATORY PROTEIN-RELATED-RELATED"/>
    <property type="match status" value="1"/>
</dbReference>
<name>A0A1E5GYF7_9ENTE</name>
<dbReference type="OrthoDB" id="6386941at2"/>
<evidence type="ECO:0000313" key="3">
    <source>
        <dbReference type="EMBL" id="OEG17729.1"/>
    </source>
</evidence>
<dbReference type="Gene3D" id="1.10.260.40">
    <property type="entry name" value="lambda repressor-like DNA-binding domains"/>
    <property type="match status" value="1"/>
</dbReference>
<evidence type="ECO:0000259" key="2">
    <source>
        <dbReference type="PROSITE" id="PS50943"/>
    </source>
</evidence>
<dbReference type="AlphaFoldDB" id="A0A1E5GYF7"/>
<sequence>MKKEKVIIRLKYYRTEIKNMTQQELANQVGVSRQSINAIEMGKFLPSIELSLKLARFFEVKVEELFYLGWEE</sequence>
<organism evidence="3 4">
    <name type="scientific">Enterococcus termitis</name>
    <dbReference type="NCBI Taxonomy" id="332950"/>
    <lineage>
        <taxon>Bacteria</taxon>
        <taxon>Bacillati</taxon>
        <taxon>Bacillota</taxon>
        <taxon>Bacilli</taxon>
        <taxon>Lactobacillales</taxon>
        <taxon>Enterococcaceae</taxon>
        <taxon>Enterococcus</taxon>
    </lineage>
</organism>
<keyword evidence="4" id="KW-1185">Reference proteome</keyword>
<evidence type="ECO:0000313" key="4">
    <source>
        <dbReference type="Proteomes" id="UP000095094"/>
    </source>
</evidence>
<dbReference type="Pfam" id="PF01381">
    <property type="entry name" value="HTH_3"/>
    <property type="match status" value="1"/>
</dbReference>
<dbReference type="CDD" id="cd00093">
    <property type="entry name" value="HTH_XRE"/>
    <property type="match status" value="1"/>
</dbReference>
<dbReference type="EMBL" id="MIJY01000010">
    <property type="protein sequence ID" value="OEG17729.1"/>
    <property type="molecule type" value="Genomic_DNA"/>
</dbReference>
<dbReference type="PROSITE" id="PS50943">
    <property type="entry name" value="HTH_CROC1"/>
    <property type="match status" value="1"/>
</dbReference>
<dbReference type="SMART" id="SM00530">
    <property type="entry name" value="HTH_XRE"/>
    <property type="match status" value="1"/>
</dbReference>
<dbReference type="InterPro" id="IPR010982">
    <property type="entry name" value="Lambda_DNA-bd_dom_sf"/>
</dbReference>
<reference evidence="4" key="1">
    <citation type="submission" date="2016-09" db="EMBL/GenBank/DDBJ databases">
        <authorList>
            <person name="Gulvik C.A."/>
        </authorList>
    </citation>
    <scope>NUCLEOTIDE SEQUENCE [LARGE SCALE GENOMIC DNA]</scope>
    <source>
        <strain evidence="4">LMG 8895</strain>
    </source>
</reference>